<keyword evidence="5" id="KW-0949">S-adenosyl-L-methionine</keyword>
<evidence type="ECO:0000259" key="8">
    <source>
        <dbReference type="Pfam" id="PF02384"/>
    </source>
</evidence>
<evidence type="ECO:0000256" key="2">
    <source>
        <dbReference type="ARBA" id="ARBA00011900"/>
    </source>
</evidence>
<dbReference type="EMBL" id="AVCK01000050">
    <property type="protein sequence ID" value="KFN42209.1"/>
    <property type="molecule type" value="Genomic_DNA"/>
</dbReference>
<gene>
    <name evidence="9" type="ORF">N787_14165</name>
</gene>
<feature type="non-terminal residue" evidence="9">
    <location>
        <position position="479"/>
    </location>
</feature>
<dbReference type="Gene3D" id="3.40.50.150">
    <property type="entry name" value="Vaccinia Virus protein VP39"/>
    <property type="match status" value="1"/>
</dbReference>
<dbReference type="GO" id="GO:0008170">
    <property type="term" value="F:N-methyltransferase activity"/>
    <property type="evidence" value="ECO:0007669"/>
    <property type="project" value="InterPro"/>
</dbReference>
<dbReference type="PANTHER" id="PTHR33841:SF5">
    <property type="entry name" value="DNA METHYLASE (MODIFICATION METHYLASE) (METHYLTRANSFERASE)-RELATED"/>
    <property type="match status" value="1"/>
</dbReference>
<dbReference type="EC" id="2.1.1.72" evidence="2"/>
<dbReference type="GO" id="GO:0032259">
    <property type="term" value="P:methylation"/>
    <property type="evidence" value="ECO:0007669"/>
    <property type="project" value="UniProtKB-KW"/>
</dbReference>
<evidence type="ECO:0000256" key="7">
    <source>
        <dbReference type="ARBA" id="ARBA00047942"/>
    </source>
</evidence>
<dbReference type="OrthoDB" id="9784823at2"/>
<organism evidence="9 10">
    <name type="scientific">Arenimonas metalli CF5-1</name>
    <dbReference type="NCBI Taxonomy" id="1384056"/>
    <lineage>
        <taxon>Bacteria</taxon>
        <taxon>Pseudomonadati</taxon>
        <taxon>Pseudomonadota</taxon>
        <taxon>Gammaproteobacteria</taxon>
        <taxon>Lysobacterales</taxon>
        <taxon>Lysobacteraceae</taxon>
        <taxon>Arenimonas</taxon>
    </lineage>
</organism>
<dbReference type="PANTHER" id="PTHR33841">
    <property type="entry name" value="DNA METHYLTRANSFERASE YEEA-RELATED"/>
    <property type="match status" value="1"/>
</dbReference>
<reference evidence="9 10" key="1">
    <citation type="submission" date="2013-09" db="EMBL/GenBank/DDBJ databases">
        <title>Genome sequencing of Arenimonas metalli.</title>
        <authorList>
            <person name="Chen F."/>
            <person name="Wang G."/>
        </authorList>
    </citation>
    <scope>NUCLEOTIDE SEQUENCE [LARGE SCALE GENOMIC DNA]</scope>
    <source>
        <strain evidence="9 10">CF5-1</strain>
    </source>
</reference>
<comment type="catalytic activity">
    <reaction evidence="7">
        <text>a 2'-deoxyadenosine in DNA + S-adenosyl-L-methionine = an N(6)-methyl-2'-deoxyadenosine in DNA + S-adenosyl-L-homocysteine + H(+)</text>
        <dbReference type="Rhea" id="RHEA:15197"/>
        <dbReference type="Rhea" id="RHEA-COMP:12418"/>
        <dbReference type="Rhea" id="RHEA-COMP:12419"/>
        <dbReference type="ChEBI" id="CHEBI:15378"/>
        <dbReference type="ChEBI" id="CHEBI:57856"/>
        <dbReference type="ChEBI" id="CHEBI:59789"/>
        <dbReference type="ChEBI" id="CHEBI:90615"/>
        <dbReference type="ChEBI" id="CHEBI:90616"/>
        <dbReference type="EC" id="2.1.1.72"/>
    </reaction>
</comment>
<evidence type="ECO:0000313" key="10">
    <source>
        <dbReference type="Proteomes" id="UP000029393"/>
    </source>
</evidence>
<dbReference type="InterPro" id="IPR003356">
    <property type="entry name" value="DNA_methylase_A-5"/>
</dbReference>
<dbReference type="RefSeq" id="WP_156969024.1">
    <property type="nucleotide sequence ID" value="NZ_AVCK01000050.1"/>
</dbReference>
<evidence type="ECO:0000256" key="3">
    <source>
        <dbReference type="ARBA" id="ARBA00022603"/>
    </source>
</evidence>
<name>A0A091AT76_9GAMM</name>
<dbReference type="GO" id="GO:0009307">
    <property type="term" value="P:DNA restriction-modification system"/>
    <property type="evidence" value="ECO:0007669"/>
    <property type="project" value="UniProtKB-KW"/>
</dbReference>
<evidence type="ECO:0000256" key="5">
    <source>
        <dbReference type="ARBA" id="ARBA00022691"/>
    </source>
</evidence>
<dbReference type="InterPro" id="IPR029063">
    <property type="entry name" value="SAM-dependent_MTases_sf"/>
</dbReference>
<protein>
    <recommendedName>
        <fullName evidence="2">site-specific DNA-methyltransferase (adenine-specific)</fullName>
        <ecNumber evidence="2">2.1.1.72</ecNumber>
    </recommendedName>
</protein>
<keyword evidence="10" id="KW-1185">Reference proteome</keyword>
<evidence type="ECO:0000313" key="9">
    <source>
        <dbReference type="EMBL" id="KFN42209.1"/>
    </source>
</evidence>
<feature type="non-terminal residue" evidence="9">
    <location>
        <position position="1"/>
    </location>
</feature>
<dbReference type="Proteomes" id="UP000029393">
    <property type="component" value="Unassembled WGS sequence"/>
</dbReference>
<keyword evidence="4" id="KW-0808">Transferase</keyword>
<accession>A0A091AT76</accession>
<proteinExistence type="inferred from homology"/>
<keyword evidence="6" id="KW-0680">Restriction system</keyword>
<dbReference type="Pfam" id="PF02384">
    <property type="entry name" value="N6_Mtase"/>
    <property type="match status" value="1"/>
</dbReference>
<keyword evidence="3" id="KW-0489">Methyltransferase</keyword>
<dbReference type="GO" id="GO:0003677">
    <property type="term" value="F:DNA binding"/>
    <property type="evidence" value="ECO:0007669"/>
    <property type="project" value="InterPro"/>
</dbReference>
<evidence type="ECO:0000256" key="6">
    <source>
        <dbReference type="ARBA" id="ARBA00022747"/>
    </source>
</evidence>
<dbReference type="eggNOG" id="COG0286">
    <property type="taxonomic scope" value="Bacteria"/>
</dbReference>
<comment type="similarity">
    <text evidence="1">Belongs to the N(4)/N(6)-methyltransferase family.</text>
</comment>
<sequence>RVLLENLQVMVRELEGHGLSKIDAQLLMAQVMFVSYLEHRGIAGETYRRDHDVESLFTLVGRGDVAGVSRLLDRLKTDFNGDLLEPGAKTEPFWKKLPAVAISRLHAFLRRVDLASGQQDFWKYDFRFIPVELISGIYESFLADDKRDVGAYYTPRHLAMLVVDLALSKSTNLLAERIYDGACGSGILLTTAYRRLLGKAEAQAGRTLGFAERVDLLKSSIFGSDLNLSACRVTAFSLYLSVLEGLDPSDLAILTAQGSSHLPKLVGHNLQGGAEGDFFSQANPRFKAPDCSIFLSNPPWVEPKKNVVLSSDTWAKAKGFDIPRRQTAGAFILRALECVTPSATLCFILPVSILAAPSSRAFMREVLARYEIETLINFGDVRKLLFAAARQPCVVMVARPRPADQVAPAPTETIEYWVPKADLSLAFGRLTLHGSDRHRLRAQSLAHSNELLTTLFWGNAHDAGMLALLRAGGTLGKFL</sequence>
<dbReference type="PRINTS" id="PR00507">
    <property type="entry name" value="N12N6MTFRASE"/>
</dbReference>
<evidence type="ECO:0000256" key="1">
    <source>
        <dbReference type="ARBA" id="ARBA00006594"/>
    </source>
</evidence>
<dbReference type="InterPro" id="IPR050953">
    <property type="entry name" value="N4_N6_ade-DNA_methylase"/>
</dbReference>
<dbReference type="AlphaFoldDB" id="A0A091AT76"/>
<feature type="domain" description="DNA methylase adenine-specific" evidence="8">
    <location>
        <begin position="134"/>
        <end position="399"/>
    </location>
</feature>
<dbReference type="SUPFAM" id="SSF53335">
    <property type="entry name" value="S-adenosyl-L-methionine-dependent methyltransferases"/>
    <property type="match status" value="1"/>
</dbReference>
<evidence type="ECO:0000256" key="4">
    <source>
        <dbReference type="ARBA" id="ARBA00022679"/>
    </source>
</evidence>
<dbReference type="GO" id="GO:0009007">
    <property type="term" value="F:site-specific DNA-methyltransferase (adenine-specific) activity"/>
    <property type="evidence" value="ECO:0007669"/>
    <property type="project" value="UniProtKB-EC"/>
</dbReference>
<comment type="caution">
    <text evidence="9">The sequence shown here is derived from an EMBL/GenBank/DDBJ whole genome shotgun (WGS) entry which is preliminary data.</text>
</comment>